<dbReference type="InterPro" id="IPR008271">
    <property type="entry name" value="Ser/Thr_kinase_AS"/>
</dbReference>
<comment type="caution">
    <text evidence="9">The sequence shown here is derived from an EMBL/GenBank/DDBJ whole genome shotgun (WGS) entry which is preliminary data.</text>
</comment>
<feature type="region of interest" description="Disordered" evidence="6">
    <location>
        <begin position="306"/>
        <end position="332"/>
    </location>
</feature>
<keyword evidence="3 9" id="KW-0418">Kinase</keyword>
<name>A0A8J7AEQ4_9CYAN</name>
<keyword evidence="4 5" id="KW-0067">ATP-binding</keyword>
<dbReference type="InterPro" id="IPR017441">
    <property type="entry name" value="Protein_kinase_ATP_BS"/>
</dbReference>
<sequence>MNLGDAPLVGKLLQGGKYQLDRVIGQGGFGLTFRAHQTVLDQVVVVKTLNQTALASAEAPQLQRQFQDEARRLALCVHPNVVRVTDFFVEAGLPYMVMDYIPGRSLADLVSPAQPLAEATALQYIRQIGQALQAVHAKGLLHRDVKPHNIMVHDLTGEAILIDFGIARELTANPSTTHTSIVTDGYAPVEQYVPRAQRSPATDVYGLAATLYTLVTAEVPIAAVLRSHQPLIPPSQLRPDLSPRVEQAIQRGMAIQLKDRPQSVARWLALLSATAAAVPDQFNLRSQPPIAAGATGPTQVAAPAYRSASAQPTRSTVAVTPPLSEPAAPARRPGCGCAPVMALGAIAAIATFGLGGFWLVQQLSTGLANLPKPSLPERRLPEVNLPKIEPPSQEAEPRPKLPEPADGSDLEDNSDSEDDDEDDEDEDDPPWENGLPLPDPSARRASSLPLLLANRGSPAEAQPGGGNSIAAVPGFAPGTAASQIRDRLGSPTRQSSNDRFRTAVYDLVPNRASLAYVYDLESGQVQQAEAAFSPAYDRLIMRSTLIGMLNGSSSKKIEQGLDDVRTGARDRYRLKKGGFEGVIERNQYGFVHIYVRDR</sequence>
<feature type="domain" description="Protein kinase" evidence="8">
    <location>
        <begin position="18"/>
        <end position="271"/>
    </location>
</feature>
<dbReference type="InterPro" id="IPR000719">
    <property type="entry name" value="Prot_kinase_dom"/>
</dbReference>
<organism evidence="9 10">
    <name type="scientific">Vasconcelosia minhoensis LEGE 07310</name>
    <dbReference type="NCBI Taxonomy" id="915328"/>
    <lineage>
        <taxon>Bacteria</taxon>
        <taxon>Bacillati</taxon>
        <taxon>Cyanobacteriota</taxon>
        <taxon>Cyanophyceae</taxon>
        <taxon>Nodosilineales</taxon>
        <taxon>Cymatolegaceae</taxon>
        <taxon>Vasconcelosia</taxon>
        <taxon>Vasconcelosia minhoensis</taxon>
    </lineage>
</organism>
<dbReference type="SMART" id="SM00220">
    <property type="entry name" value="S_TKc"/>
    <property type="match status" value="1"/>
</dbReference>
<evidence type="ECO:0000256" key="2">
    <source>
        <dbReference type="ARBA" id="ARBA00022741"/>
    </source>
</evidence>
<feature type="compositionally biased region" description="Acidic residues" evidence="6">
    <location>
        <begin position="406"/>
        <end position="430"/>
    </location>
</feature>
<evidence type="ECO:0000256" key="6">
    <source>
        <dbReference type="SAM" id="MobiDB-lite"/>
    </source>
</evidence>
<dbReference type="Gene3D" id="3.30.200.20">
    <property type="entry name" value="Phosphorylase Kinase, domain 1"/>
    <property type="match status" value="1"/>
</dbReference>
<evidence type="ECO:0000256" key="5">
    <source>
        <dbReference type="PROSITE-ProRule" id="PRU10141"/>
    </source>
</evidence>
<dbReference type="PANTHER" id="PTHR43289:SF34">
    <property type="entry name" value="SERINE_THREONINE-PROTEIN KINASE YBDM-RELATED"/>
    <property type="match status" value="1"/>
</dbReference>
<feature type="compositionally biased region" description="Polar residues" evidence="6">
    <location>
        <begin position="308"/>
        <end position="318"/>
    </location>
</feature>
<keyword evidence="7" id="KW-1133">Transmembrane helix</keyword>
<dbReference type="CDD" id="cd14014">
    <property type="entry name" value="STKc_PknB_like"/>
    <property type="match status" value="1"/>
</dbReference>
<evidence type="ECO:0000256" key="7">
    <source>
        <dbReference type="SAM" id="Phobius"/>
    </source>
</evidence>
<keyword evidence="1" id="KW-0808">Transferase</keyword>
<keyword evidence="7" id="KW-0812">Transmembrane</keyword>
<dbReference type="RefSeq" id="WP_193904713.1">
    <property type="nucleotide sequence ID" value="NZ_JADEXG010000003.1"/>
</dbReference>
<dbReference type="InterPro" id="IPR011009">
    <property type="entry name" value="Kinase-like_dom_sf"/>
</dbReference>
<feature type="region of interest" description="Disordered" evidence="6">
    <location>
        <begin position="455"/>
        <end position="474"/>
    </location>
</feature>
<evidence type="ECO:0000313" key="10">
    <source>
        <dbReference type="Proteomes" id="UP000636505"/>
    </source>
</evidence>
<evidence type="ECO:0000313" key="9">
    <source>
        <dbReference type="EMBL" id="MBE9076048.1"/>
    </source>
</evidence>
<dbReference type="PANTHER" id="PTHR43289">
    <property type="entry name" value="MITOGEN-ACTIVATED PROTEIN KINASE KINASE KINASE 20-RELATED"/>
    <property type="match status" value="1"/>
</dbReference>
<dbReference type="SUPFAM" id="SSF56112">
    <property type="entry name" value="Protein kinase-like (PK-like)"/>
    <property type="match status" value="1"/>
</dbReference>
<reference evidence="9" key="1">
    <citation type="submission" date="2020-10" db="EMBL/GenBank/DDBJ databases">
        <authorList>
            <person name="Castelo-Branco R."/>
            <person name="Eusebio N."/>
            <person name="Adriana R."/>
            <person name="Vieira A."/>
            <person name="Brugerolle De Fraissinette N."/>
            <person name="Rezende De Castro R."/>
            <person name="Schneider M.P."/>
            <person name="Vasconcelos V."/>
            <person name="Leao P.N."/>
        </authorList>
    </citation>
    <scope>NUCLEOTIDE SEQUENCE</scope>
    <source>
        <strain evidence="9">LEGE 07310</strain>
    </source>
</reference>
<dbReference type="PROSITE" id="PS00107">
    <property type="entry name" value="PROTEIN_KINASE_ATP"/>
    <property type="match status" value="1"/>
</dbReference>
<evidence type="ECO:0000259" key="8">
    <source>
        <dbReference type="PROSITE" id="PS50011"/>
    </source>
</evidence>
<dbReference type="Pfam" id="PF00069">
    <property type="entry name" value="Pkinase"/>
    <property type="match status" value="1"/>
</dbReference>
<dbReference type="EMBL" id="JADEXG010000003">
    <property type="protein sequence ID" value="MBE9076048.1"/>
    <property type="molecule type" value="Genomic_DNA"/>
</dbReference>
<accession>A0A8J7AEQ4</accession>
<dbReference type="PROSITE" id="PS00108">
    <property type="entry name" value="PROTEIN_KINASE_ST"/>
    <property type="match status" value="1"/>
</dbReference>
<feature type="transmembrane region" description="Helical" evidence="7">
    <location>
        <begin position="340"/>
        <end position="360"/>
    </location>
</feature>
<evidence type="ECO:0000256" key="1">
    <source>
        <dbReference type="ARBA" id="ARBA00022679"/>
    </source>
</evidence>
<keyword evidence="2 5" id="KW-0547">Nucleotide-binding</keyword>
<dbReference type="PROSITE" id="PS50011">
    <property type="entry name" value="PROTEIN_KINASE_DOM"/>
    <property type="match status" value="1"/>
</dbReference>
<dbReference type="Gene3D" id="1.10.510.10">
    <property type="entry name" value="Transferase(Phosphotransferase) domain 1"/>
    <property type="match status" value="1"/>
</dbReference>
<dbReference type="GO" id="GO:0005524">
    <property type="term" value="F:ATP binding"/>
    <property type="evidence" value="ECO:0007669"/>
    <property type="project" value="UniProtKB-UniRule"/>
</dbReference>
<dbReference type="GO" id="GO:0004674">
    <property type="term" value="F:protein serine/threonine kinase activity"/>
    <property type="evidence" value="ECO:0007669"/>
    <property type="project" value="TreeGrafter"/>
</dbReference>
<keyword evidence="7" id="KW-0472">Membrane</keyword>
<proteinExistence type="predicted"/>
<dbReference type="AlphaFoldDB" id="A0A8J7AEQ4"/>
<feature type="binding site" evidence="5">
    <location>
        <position position="47"/>
    </location>
    <ligand>
        <name>ATP</name>
        <dbReference type="ChEBI" id="CHEBI:30616"/>
    </ligand>
</feature>
<feature type="region of interest" description="Disordered" evidence="6">
    <location>
        <begin position="370"/>
        <end position="443"/>
    </location>
</feature>
<evidence type="ECO:0000256" key="4">
    <source>
        <dbReference type="ARBA" id="ARBA00022840"/>
    </source>
</evidence>
<dbReference type="Proteomes" id="UP000636505">
    <property type="component" value="Unassembled WGS sequence"/>
</dbReference>
<protein>
    <submittedName>
        <fullName evidence="9">Protein kinase</fullName>
    </submittedName>
</protein>
<evidence type="ECO:0000256" key="3">
    <source>
        <dbReference type="ARBA" id="ARBA00022777"/>
    </source>
</evidence>
<keyword evidence="10" id="KW-1185">Reference proteome</keyword>
<gene>
    <name evidence="9" type="ORF">IQ241_01855</name>
</gene>